<dbReference type="AlphaFoldDB" id="A0AB34GX42"/>
<organism evidence="2 3">
    <name type="scientific">Eschrichtius robustus</name>
    <name type="common">California gray whale</name>
    <name type="synonym">Eschrichtius gibbosus</name>
    <dbReference type="NCBI Taxonomy" id="9764"/>
    <lineage>
        <taxon>Eukaryota</taxon>
        <taxon>Metazoa</taxon>
        <taxon>Chordata</taxon>
        <taxon>Craniata</taxon>
        <taxon>Vertebrata</taxon>
        <taxon>Euteleostomi</taxon>
        <taxon>Mammalia</taxon>
        <taxon>Eutheria</taxon>
        <taxon>Laurasiatheria</taxon>
        <taxon>Artiodactyla</taxon>
        <taxon>Whippomorpha</taxon>
        <taxon>Cetacea</taxon>
        <taxon>Mysticeti</taxon>
        <taxon>Eschrichtiidae</taxon>
        <taxon>Eschrichtius</taxon>
    </lineage>
</organism>
<evidence type="ECO:0000313" key="2">
    <source>
        <dbReference type="EMBL" id="KAJ8782974.1"/>
    </source>
</evidence>
<protein>
    <submittedName>
        <fullName evidence="2">Uncharacterized protein</fullName>
    </submittedName>
</protein>
<dbReference type="EMBL" id="JAIQCJ010002089">
    <property type="protein sequence ID" value="KAJ8782974.1"/>
    <property type="molecule type" value="Genomic_DNA"/>
</dbReference>
<keyword evidence="3" id="KW-1185">Reference proteome</keyword>
<comment type="caution">
    <text evidence="2">The sequence shown here is derived from an EMBL/GenBank/DDBJ whole genome shotgun (WGS) entry which is preliminary data.</text>
</comment>
<dbReference type="Proteomes" id="UP001159641">
    <property type="component" value="Unassembled WGS sequence"/>
</dbReference>
<reference evidence="2 3" key="1">
    <citation type="submission" date="2022-11" db="EMBL/GenBank/DDBJ databases">
        <title>Whole genome sequence of Eschrichtius robustus ER-17-0199.</title>
        <authorList>
            <person name="Bruniche-Olsen A."/>
            <person name="Black A.N."/>
            <person name="Fields C.J."/>
            <person name="Walden K."/>
            <person name="Dewoody J.A."/>
        </authorList>
    </citation>
    <scope>NUCLEOTIDE SEQUENCE [LARGE SCALE GENOMIC DNA]</scope>
    <source>
        <strain evidence="2">ER-17-0199</strain>
        <tissue evidence="2">Blubber</tissue>
    </source>
</reference>
<gene>
    <name evidence="2" type="ORF">J1605_009582</name>
</gene>
<proteinExistence type="predicted"/>
<accession>A0AB34GX42</accession>
<feature type="region of interest" description="Disordered" evidence="1">
    <location>
        <begin position="27"/>
        <end position="88"/>
    </location>
</feature>
<name>A0AB34GX42_ESCRO</name>
<sequence length="222" mass="23542">MWGRLAAARSGSRSPLGQTAPAQLWTEDTATTPPPSSPDVSAIHPAAPRERRGALPLTKGRHSGQWGCRTSSGSQAGPGLKPEASITSSTRLRGSLLLGKDLRIGRASLDAAGSRPAQWPPLFGFPSLCHRHDRPRGEAAPLPTPWPKGGGKKTAFLVSSVHSLTLSGEENTDPTVGTPLGAQWLRTRLPARGTQVRALVREDPTCRGATNPTCRTTESHNY</sequence>
<evidence type="ECO:0000256" key="1">
    <source>
        <dbReference type="SAM" id="MobiDB-lite"/>
    </source>
</evidence>
<evidence type="ECO:0000313" key="3">
    <source>
        <dbReference type="Proteomes" id="UP001159641"/>
    </source>
</evidence>